<dbReference type="InterPro" id="IPR048279">
    <property type="entry name" value="MdtK-like"/>
</dbReference>
<reference evidence="11 12" key="1">
    <citation type="submission" date="2019-09" db="EMBL/GenBank/DDBJ databases">
        <title>Genome sequence and assembly of Taibaiella sp.</title>
        <authorList>
            <person name="Chhetri G."/>
        </authorList>
    </citation>
    <scope>NUCLEOTIDE SEQUENCE [LARGE SCALE GENOMIC DNA]</scope>
    <source>
        <strain evidence="11 12">KVB11</strain>
    </source>
</reference>
<proteinExistence type="predicted"/>
<comment type="subcellular location">
    <subcellularLocation>
        <location evidence="1">Cell membrane</location>
        <topology evidence="1">Multi-pass membrane protein</topology>
    </subcellularLocation>
</comment>
<gene>
    <name evidence="11" type="ORF">F0919_03150</name>
</gene>
<evidence type="ECO:0000256" key="10">
    <source>
        <dbReference type="SAM" id="Phobius"/>
    </source>
</evidence>
<dbReference type="GO" id="GO:0015297">
    <property type="term" value="F:antiporter activity"/>
    <property type="evidence" value="ECO:0007669"/>
    <property type="project" value="UniProtKB-KW"/>
</dbReference>
<dbReference type="InterPro" id="IPR002528">
    <property type="entry name" value="MATE_fam"/>
</dbReference>
<keyword evidence="6 10" id="KW-1133">Transmembrane helix</keyword>
<dbReference type="GO" id="GO:0005886">
    <property type="term" value="C:plasma membrane"/>
    <property type="evidence" value="ECO:0007669"/>
    <property type="project" value="UniProtKB-SubCell"/>
</dbReference>
<evidence type="ECO:0000256" key="8">
    <source>
        <dbReference type="ARBA" id="ARBA00023136"/>
    </source>
</evidence>
<evidence type="ECO:0000313" key="12">
    <source>
        <dbReference type="Proteomes" id="UP000323632"/>
    </source>
</evidence>
<evidence type="ECO:0000256" key="7">
    <source>
        <dbReference type="ARBA" id="ARBA00023065"/>
    </source>
</evidence>
<name>A0A5M6CNR4_9BACT</name>
<feature type="transmembrane region" description="Helical" evidence="10">
    <location>
        <begin position="134"/>
        <end position="151"/>
    </location>
</feature>
<evidence type="ECO:0000256" key="2">
    <source>
        <dbReference type="ARBA" id="ARBA00022448"/>
    </source>
</evidence>
<dbReference type="GO" id="GO:0042910">
    <property type="term" value="F:xenobiotic transmembrane transporter activity"/>
    <property type="evidence" value="ECO:0007669"/>
    <property type="project" value="InterPro"/>
</dbReference>
<feature type="transmembrane region" description="Helical" evidence="10">
    <location>
        <begin position="354"/>
        <end position="376"/>
    </location>
</feature>
<evidence type="ECO:0000313" key="11">
    <source>
        <dbReference type="EMBL" id="KAA5536683.1"/>
    </source>
</evidence>
<evidence type="ECO:0000256" key="9">
    <source>
        <dbReference type="ARBA" id="ARBA00031636"/>
    </source>
</evidence>
<dbReference type="EMBL" id="VWSH01000001">
    <property type="protein sequence ID" value="KAA5536683.1"/>
    <property type="molecule type" value="Genomic_DNA"/>
</dbReference>
<dbReference type="PIRSF" id="PIRSF006603">
    <property type="entry name" value="DinF"/>
    <property type="match status" value="1"/>
</dbReference>
<feature type="transmembrane region" description="Helical" evidence="10">
    <location>
        <begin position="243"/>
        <end position="261"/>
    </location>
</feature>
<dbReference type="InterPro" id="IPR050222">
    <property type="entry name" value="MATE_MdtK"/>
</dbReference>
<keyword evidence="3" id="KW-0050">Antiport</keyword>
<dbReference type="Proteomes" id="UP000323632">
    <property type="component" value="Unassembled WGS sequence"/>
</dbReference>
<feature type="transmembrane region" description="Helical" evidence="10">
    <location>
        <begin position="51"/>
        <end position="71"/>
    </location>
</feature>
<evidence type="ECO:0000256" key="1">
    <source>
        <dbReference type="ARBA" id="ARBA00004651"/>
    </source>
</evidence>
<evidence type="ECO:0000256" key="5">
    <source>
        <dbReference type="ARBA" id="ARBA00022692"/>
    </source>
</evidence>
<dbReference type="AlphaFoldDB" id="A0A5M6CNR4"/>
<dbReference type="PANTHER" id="PTHR43298">
    <property type="entry name" value="MULTIDRUG RESISTANCE PROTEIN NORM-RELATED"/>
    <property type="match status" value="1"/>
</dbReference>
<dbReference type="Pfam" id="PF01554">
    <property type="entry name" value="MatE"/>
    <property type="match status" value="2"/>
</dbReference>
<evidence type="ECO:0000256" key="4">
    <source>
        <dbReference type="ARBA" id="ARBA00022475"/>
    </source>
</evidence>
<feature type="transmembrane region" description="Helical" evidence="10">
    <location>
        <begin position="21"/>
        <end position="39"/>
    </location>
</feature>
<feature type="transmembrane region" description="Helical" evidence="10">
    <location>
        <begin position="419"/>
        <end position="435"/>
    </location>
</feature>
<feature type="transmembrane region" description="Helical" evidence="10">
    <location>
        <begin position="273"/>
        <end position="291"/>
    </location>
</feature>
<keyword evidence="2" id="KW-0813">Transport</keyword>
<feature type="transmembrane region" description="Helical" evidence="10">
    <location>
        <begin position="383"/>
        <end position="404"/>
    </location>
</feature>
<feature type="transmembrane region" description="Helical" evidence="10">
    <location>
        <begin position="158"/>
        <end position="179"/>
    </location>
</feature>
<dbReference type="CDD" id="cd13133">
    <property type="entry name" value="MATE_like_7"/>
    <property type="match status" value="1"/>
</dbReference>
<feature type="transmembrane region" description="Helical" evidence="10">
    <location>
        <begin position="191"/>
        <end position="211"/>
    </location>
</feature>
<keyword evidence="8 10" id="KW-0472">Membrane</keyword>
<protein>
    <recommendedName>
        <fullName evidence="9">Multidrug-efflux transporter</fullName>
    </recommendedName>
</protein>
<feature type="transmembrane region" description="Helical" evidence="10">
    <location>
        <begin position="91"/>
        <end position="114"/>
    </location>
</feature>
<dbReference type="PANTHER" id="PTHR43298:SF2">
    <property type="entry name" value="FMN_FAD EXPORTER YEEO-RELATED"/>
    <property type="match status" value="1"/>
</dbReference>
<sequence length="443" mass="49929">MQYQVSNRQILKLAAPISLSILIPQVSFMANAVFLGRLGKMELVVNGLTSIFYLLLTYVGFGLSNGILVLLSRRVGARDIKGLCRTFANSILLSVAMAACIILLTIWLAPVLFIHTIHEEAIYFKTIDYLFLRMWGLPFLMLTQLVNVFFISIGRSRYLIYGALTANLINIFLDYALIFGKLGFPSMGLKGAAVASIIAEVVFCIVMYILFFNRKNYRKYPVLQYLKFDWAITRQMMKVSSPLIVQYLFGIGGWQLFYIYVEHLGVTQLAASHILRSVLGIVSIGTWALASTCNSMVSNLMGQGKPDMVIKLVRKIMTISILYTLCISFFLFVFPHTFLRFYTDKPEIVSMGILSLRVLALSSLIMSLATICFNAVVGSGNTLVNLGIELFCVAAYVVYVTIVIEKWRMPLHYGWASEFVYWGCLLMVSGIYLWSGKWKNKVI</sequence>
<keyword evidence="12" id="KW-1185">Reference proteome</keyword>
<keyword evidence="4" id="KW-1003">Cell membrane</keyword>
<comment type="caution">
    <text evidence="11">The sequence shown here is derived from an EMBL/GenBank/DDBJ whole genome shotgun (WGS) entry which is preliminary data.</text>
</comment>
<accession>A0A5M6CNR4</accession>
<evidence type="ECO:0000256" key="6">
    <source>
        <dbReference type="ARBA" id="ARBA00022989"/>
    </source>
</evidence>
<dbReference type="GO" id="GO:0006811">
    <property type="term" value="P:monoatomic ion transport"/>
    <property type="evidence" value="ECO:0007669"/>
    <property type="project" value="UniProtKB-KW"/>
</dbReference>
<dbReference type="RefSeq" id="WP_150031259.1">
    <property type="nucleotide sequence ID" value="NZ_VWSH01000001.1"/>
</dbReference>
<evidence type="ECO:0000256" key="3">
    <source>
        <dbReference type="ARBA" id="ARBA00022449"/>
    </source>
</evidence>
<keyword evidence="5 10" id="KW-0812">Transmembrane</keyword>
<keyword evidence="7" id="KW-0406">Ion transport</keyword>
<feature type="transmembrane region" description="Helical" evidence="10">
    <location>
        <begin position="312"/>
        <end position="334"/>
    </location>
</feature>
<dbReference type="NCBIfam" id="TIGR00797">
    <property type="entry name" value="matE"/>
    <property type="match status" value="1"/>
</dbReference>
<organism evidence="11 12">
    <name type="scientific">Taibaiella lutea</name>
    <dbReference type="NCBI Taxonomy" id="2608001"/>
    <lineage>
        <taxon>Bacteria</taxon>
        <taxon>Pseudomonadati</taxon>
        <taxon>Bacteroidota</taxon>
        <taxon>Chitinophagia</taxon>
        <taxon>Chitinophagales</taxon>
        <taxon>Chitinophagaceae</taxon>
        <taxon>Taibaiella</taxon>
    </lineage>
</organism>